<evidence type="ECO:0000313" key="4">
    <source>
        <dbReference type="EMBL" id="OQR81665.1"/>
    </source>
</evidence>
<evidence type="ECO:0000256" key="1">
    <source>
        <dbReference type="ARBA" id="ARBA00010954"/>
    </source>
</evidence>
<evidence type="ECO:0000256" key="3">
    <source>
        <dbReference type="SAM" id="MobiDB-lite"/>
    </source>
</evidence>
<dbReference type="GO" id="GO:0007165">
    <property type="term" value="P:signal transduction"/>
    <property type="evidence" value="ECO:0007669"/>
    <property type="project" value="TreeGrafter"/>
</dbReference>
<dbReference type="PANTHER" id="PTHR12832:SF11">
    <property type="entry name" value="LD23868P"/>
    <property type="match status" value="1"/>
</dbReference>
<keyword evidence="5" id="KW-1185">Reference proteome</keyword>
<feature type="non-terminal residue" evidence="4">
    <location>
        <position position="689"/>
    </location>
</feature>
<dbReference type="Pfam" id="PF05794">
    <property type="entry name" value="Tcp11"/>
    <property type="match status" value="1"/>
</dbReference>
<dbReference type="STRING" id="74557.A0A1V9Y7G0"/>
<evidence type="ECO:0000313" key="5">
    <source>
        <dbReference type="Proteomes" id="UP000243217"/>
    </source>
</evidence>
<dbReference type="AlphaFoldDB" id="A0A1V9Y7G0"/>
<proteinExistence type="inferred from homology"/>
<organism evidence="4 5">
    <name type="scientific">Thraustotheca clavata</name>
    <dbReference type="NCBI Taxonomy" id="74557"/>
    <lineage>
        <taxon>Eukaryota</taxon>
        <taxon>Sar</taxon>
        <taxon>Stramenopiles</taxon>
        <taxon>Oomycota</taxon>
        <taxon>Saprolegniomycetes</taxon>
        <taxon>Saprolegniales</taxon>
        <taxon>Achlyaceae</taxon>
        <taxon>Thraustotheca</taxon>
    </lineage>
</organism>
<name>A0A1V9Y7G0_9STRA</name>
<comment type="caution">
    <text evidence="4">The sequence shown here is derived from an EMBL/GenBank/DDBJ whole genome shotgun (WGS) entry which is preliminary data.</text>
</comment>
<reference evidence="4 5" key="1">
    <citation type="journal article" date="2014" name="Genome Biol. Evol.">
        <title>The secreted proteins of Achlya hypogyna and Thraustotheca clavata identify the ancestral oomycete secretome and reveal gene acquisitions by horizontal gene transfer.</title>
        <authorList>
            <person name="Misner I."/>
            <person name="Blouin N."/>
            <person name="Leonard G."/>
            <person name="Richards T.A."/>
            <person name="Lane C.E."/>
        </authorList>
    </citation>
    <scope>NUCLEOTIDE SEQUENCE [LARGE SCALE GENOMIC DNA]</scope>
    <source>
        <strain evidence="4 5">ATCC 34112</strain>
    </source>
</reference>
<feature type="region of interest" description="Disordered" evidence="3">
    <location>
        <begin position="380"/>
        <end position="399"/>
    </location>
</feature>
<feature type="coiled-coil region" evidence="2">
    <location>
        <begin position="57"/>
        <end position="91"/>
    </location>
</feature>
<dbReference type="PANTHER" id="PTHR12832">
    <property type="entry name" value="TESTIS-SPECIFIC PROTEIN PBS13 T-COMPLEX 11"/>
    <property type="match status" value="1"/>
</dbReference>
<gene>
    <name evidence="4" type="ORF">THRCLA_23319</name>
</gene>
<keyword evidence="2" id="KW-0175">Coiled coil</keyword>
<dbReference type="OrthoDB" id="276323at2759"/>
<evidence type="ECO:0000256" key="2">
    <source>
        <dbReference type="SAM" id="Coils"/>
    </source>
</evidence>
<dbReference type="EMBL" id="JNBS01004933">
    <property type="protein sequence ID" value="OQR81665.1"/>
    <property type="molecule type" value="Genomic_DNA"/>
</dbReference>
<dbReference type="Proteomes" id="UP000243217">
    <property type="component" value="Unassembled WGS sequence"/>
</dbReference>
<protein>
    <submittedName>
        <fullName evidence="4">Uncharacterized protein</fullName>
    </submittedName>
</protein>
<accession>A0A1V9Y7G0</accession>
<dbReference type="InterPro" id="IPR008862">
    <property type="entry name" value="Tcp11"/>
</dbReference>
<comment type="similarity">
    <text evidence="1">Belongs to the TCP11 family.</text>
</comment>
<sequence>MKSACQVRLEERREAEKESVQASWERVNEARRKRRQQLSERRLMAHSHVSKAISIAKAVHEEAQSRADDQLAKLQDRLEAAEQRRVERLTQTTQQCQLRYEHVLSTVQQQAHRMDEKRKLYDESLHAAHHRRVQLKLEYVSKLSRHARRVERVQARRSQAAKQLQTWFRSWKRVRQAFTVALPLIPAMQNVVSTWDQMSNSTFEKSMGIVQNRKCAAAANAITKTLCSTPMNYRVLLMAGMMKYHPNDTMEDIGFSAALACAASRVVDELTTMHQTLKTRSLVSFASSWKHWEAYCLSYQALFNSWKSKNHSKMDAEMIKLYGEVYKLHLQAMKTEDQDIYNKSKQQLEQLRASIEQSFGATVAKTKLAEVEATIEASLKPKKEEKASPPSSPIRKPISKPDLEFTKEVFANDKLAHELILNPDYQMPSQQDDQLLQSRIATTMRQVFWEQLAASKDRNRVVSTFVELRDELSSVLKHKALRNAVPIEHLTNLASNAVWDEWVKVFDLFLDAILRGEAPVRNSSTVEWRERLHAMNAPSSKEEWFAFVIEFLKFGFEKVNEIQIDSINAHLKALAPYVARHGVEHEQKKFAQKLEAGVIQLDQTAKWLKIYVANASEQLRSSLASGDRAAFHSLYQEAFISLISKHVADLSLWPETFEMDKERIRSIRNQVDLVAIQATILTLLQGVFS</sequence>